<gene>
    <name evidence="1" type="ORF">F8158_29635</name>
</gene>
<evidence type="ECO:0000313" key="1">
    <source>
        <dbReference type="EMBL" id="KAB2490395.1"/>
    </source>
</evidence>
<sequence length="258" mass="29031">MLNNKKIVTTSLLSLGILAGGGFFGGPTALACECFLGSNDVIDGPCAGDYAEEALRNDFRKSLGEFFEKVQLYKDPKKVEEKFIEQLSVFSTREQAIHKGSDDISSGFKGHTISSLIRDLVLADKKISDLEKQKLYDLITKNRIDFSYSHLLIASPNDIEYERSHRDYQRKFSTLLETIALFSEVNPSDYHESLIEQAKYILKDYPNEQNIPGKYGSLFTIAADIQQAKKDNKLTGNNVKIFESETGLNINEIILKNL</sequence>
<name>A0AB34CX97_BACCE</name>
<comment type="caution">
    <text evidence="1">The sequence shown here is derived from an EMBL/GenBank/DDBJ whole genome shotgun (WGS) entry which is preliminary data.</text>
</comment>
<organism evidence="1 2">
    <name type="scientific">Bacillus cereus</name>
    <dbReference type="NCBI Taxonomy" id="1396"/>
    <lineage>
        <taxon>Bacteria</taxon>
        <taxon>Bacillati</taxon>
        <taxon>Bacillota</taxon>
        <taxon>Bacilli</taxon>
        <taxon>Bacillales</taxon>
        <taxon>Bacillaceae</taxon>
        <taxon>Bacillus</taxon>
        <taxon>Bacillus cereus group</taxon>
    </lineage>
</organism>
<dbReference type="EMBL" id="WBPB01000075">
    <property type="protein sequence ID" value="KAB2490395.1"/>
    <property type="molecule type" value="Genomic_DNA"/>
</dbReference>
<dbReference type="PROSITE" id="PS51257">
    <property type="entry name" value="PROKAR_LIPOPROTEIN"/>
    <property type="match status" value="1"/>
</dbReference>
<evidence type="ECO:0000313" key="2">
    <source>
        <dbReference type="Proteomes" id="UP000477920"/>
    </source>
</evidence>
<reference evidence="1 2" key="1">
    <citation type="submission" date="2019-10" db="EMBL/GenBank/DDBJ databases">
        <title>Bacillus from the desert of Cuatro Cinegas, Coahuila.</title>
        <authorList>
            <person name="Olmedo-Alvarez G."/>
            <person name="Saldana S."/>
            <person name="Barcelo D."/>
        </authorList>
    </citation>
    <scope>NUCLEOTIDE SEQUENCE [LARGE SCALE GENOMIC DNA]</scope>
    <source>
        <strain evidence="1 2">CH101a_3T</strain>
    </source>
</reference>
<dbReference type="RefSeq" id="WP_151640265.1">
    <property type="nucleotide sequence ID" value="NZ_WBPB01000075.1"/>
</dbReference>
<protein>
    <submittedName>
        <fullName evidence="1">Uncharacterized protein</fullName>
    </submittedName>
</protein>
<proteinExistence type="predicted"/>
<accession>A0AB34CX97</accession>
<dbReference type="Proteomes" id="UP000477920">
    <property type="component" value="Unassembled WGS sequence"/>
</dbReference>
<dbReference type="AlphaFoldDB" id="A0AB34CX97"/>